<dbReference type="GO" id="GO:0005524">
    <property type="term" value="F:ATP binding"/>
    <property type="evidence" value="ECO:0007669"/>
    <property type="project" value="UniProtKB-KW"/>
</dbReference>
<evidence type="ECO:0000256" key="9">
    <source>
        <dbReference type="ARBA" id="ARBA00019357"/>
    </source>
</evidence>
<keyword evidence="12 23" id="KW-0547">Nucleotide-binding</keyword>
<dbReference type="PANTHER" id="PTHR11136:SF0">
    <property type="entry name" value="DIHYDROFOLATE SYNTHETASE-RELATED"/>
    <property type="match status" value="1"/>
</dbReference>
<comment type="cofactor">
    <cofactor evidence="1">
        <name>Mg(2+)</name>
        <dbReference type="ChEBI" id="CHEBI:18420"/>
    </cofactor>
</comment>
<dbReference type="EC" id="6.3.2.17" evidence="8"/>
<sequence>MSPRHSSLAAWLAWQEQLHPVGIDLGLTRVREVAQRLDLLRPAPIVFTVGGTNGKGSSVAFLEAMLRAAGRRTGVYVSPHLLRYEERVRLDGREATAEAFCSAFAAIDAARGNISLTYFEFGTLAALWLIRQARVDVAVLEVGLGGRLDAVNIVDADASLVTAIGIDHVEYLGPDRDSIGFEKAGIYRSGHVAVCADDDPPARLLGHAAAIAARLQVAGRDFHWQRETDASWSWRTASEALQGLPSPALIGTHQFANAAGVIALLRAFDPALVPESALHAGLRSARVAGRFQVQSGRVEWIFDVTHNPHGAAALAAALAARPCAGRTWLLLAMLADKDAAGFVAVLGDEVDGICCAGLSGARGRSARALAGVLGKTAILECHDVASACDALASLARPADRVLVTGSFHTVAQALQARSMIETA</sequence>
<dbReference type="GO" id="GO:0004326">
    <property type="term" value="F:tetrahydrofolylpolyglutamate synthase activity"/>
    <property type="evidence" value="ECO:0007669"/>
    <property type="project" value="UniProtKB-EC"/>
</dbReference>
<dbReference type="InterPro" id="IPR036565">
    <property type="entry name" value="Mur-like_cat_sf"/>
</dbReference>
<comment type="catalytic activity">
    <reaction evidence="20">
        <text>10-formyltetrahydrofolyl-(gamma-L-Glu)(n) + L-glutamate + ATP = 10-formyltetrahydrofolyl-(gamma-L-Glu)(n+1) + ADP + phosphate + H(+)</text>
        <dbReference type="Rhea" id="RHEA:51904"/>
        <dbReference type="Rhea" id="RHEA-COMP:13088"/>
        <dbReference type="Rhea" id="RHEA-COMP:14300"/>
        <dbReference type="ChEBI" id="CHEBI:15378"/>
        <dbReference type="ChEBI" id="CHEBI:29985"/>
        <dbReference type="ChEBI" id="CHEBI:30616"/>
        <dbReference type="ChEBI" id="CHEBI:43474"/>
        <dbReference type="ChEBI" id="CHEBI:134413"/>
        <dbReference type="ChEBI" id="CHEBI:456216"/>
        <dbReference type="EC" id="6.3.2.17"/>
    </reaction>
</comment>
<evidence type="ECO:0000256" key="23">
    <source>
        <dbReference type="PIRNR" id="PIRNR001563"/>
    </source>
</evidence>
<comment type="subunit">
    <text evidence="6">Monomer.</text>
</comment>
<dbReference type="GO" id="GO:0005737">
    <property type="term" value="C:cytoplasm"/>
    <property type="evidence" value="ECO:0007669"/>
    <property type="project" value="TreeGrafter"/>
</dbReference>
<evidence type="ECO:0000256" key="16">
    <source>
        <dbReference type="ARBA" id="ARBA00030048"/>
    </source>
</evidence>
<evidence type="ECO:0000259" key="25">
    <source>
        <dbReference type="Pfam" id="PF08245"/>
    </source>
</evidence>
<evidence type="ECO:0000256" key="2">
    <source>
        <dbReference type="ARBA" id="ARBA00002714"/>
    </source>
</evidence>
<dbReference type="FunFam" id="3.40.1190.10:FF:000004">
    <property type="entry name" value="Dihydrofolate synthase/folylpolyglutamate synthase"/>
    <property type="match status" value="1"/>
</dbReference>
<dbReference type="Gene3D" id="3.90.190.20">
    <property type="entry name" value="Mur ligase, C-terminal domain"/>
    <property type="match status" value="1"/>
</dbReference>
<keyword evidence="14" id="KW-0460">Magnesium</keyword>
<feature type="domain" description="Mur ligase central" evidence="25">
    <location>
        <begin position="49"/>
        <end position="264"/>
    </location>
</feature>
<organism evidence="26 27">
    <name type="scientific">Plasticicumulans acidivorans</name>
    <dbReference type="NCBI Taxonomy" id="886464"/>
    <lineage>
        <taxon>Bacteria</taxon>
        <taxon>Pseudomonadati</taxon>
        <taxon>Pseudomonadota</taxon>
        <taxon>Gammaproteobacteria</taxon>
        <taxon>Candidatus Competibacteraceae</taxon>
        <taxon>Plasticicumulans</taxon>
    </lineage>
</organism>
<protein>
    <recommendedName>
        <fullName evidence="9">Dihydrofolate synthase/folylpolyglutamate synthase</fullName>
        <ecNumber evidence="7">6.3.2.12</ecNumber>
        <ecNumber evidence="8">6.3.2.17</ecNumber>
    </recommendedName>
    <alternativeName>
        <fullName evidence="18">Folylpoly-gamma-glutamate synthetase-dihydrofolate synthetase</fullName>
    </alternativeName>
    <alternativeName>
        <fullName evidence="16">Folylpolyglutamate synthetase</fullName>
    </alternativeName>
    <alternativeName>
        <fullName evidence="17">Tetrahydrofolylpolyglutamate synthase</fullName>
    </alternativeName>
</protein>
<comment type="caution">
    <text evidence="26">The sequence shown here is derived from an EMBL/GenBank/DDBJ whole genome shotgun (WGS) entry which is preliminary data.</text>
</comment>
<evidence type="ECO:0000313" key="27">
    <source>
        <dbReference type="Proteomes" id="UP000246569"/>
    </source>
</evidence>
<dbReference type="InterPro" id="IPR004101">
    <property type="entry name" value="Mur_ligase_C"/>
</dbReference>
<comment type="function">
    <text evidence="2">Functions in two distinct reactions of the de novo folate biosynthetic pathway. Catalyzes the addition of a glutamate residue to dihydropteroate (7,8-dihydropteroate or H2Pte) to form dihydrofolate (7,8-dihydrofolate monoglutamate or H2Pte-Glu). Also catalyzes successive additions of L-glutamate to tetrahydrofolate or 10-formyltetrahydrofolate or 5,10-methylenetetrahydrofolate, leading to folylpolyglutamate derivatives.</text>
</comment>
<evidence type="ECO:0000256" key="15">
    <source>
        <dbReference type="ARBA" id="ARBA00022909"/>
    </source>
</evidence>
<evidence type="ECO:0000256" key="1">
    <source>
        <dbReference type="ARBA" id="ARBA00001946"/>
    </source>
</evidence>
<evidence type="ECO:0000256" key="6">
    <source>
        <dbReference type="ARBA" id="ARBA00011245"/>
    </source>
</evidence>
<evidence type="ECO:0000256" key="21">
    <source>
        <dbReference type="ARBA" id="ARBA00049035"/>
    </source>
</evidence>
<proteinExistence type="inferred from homology"/>
<keyword evidence="15" id="KW-0289">Folate biosynthesis</keyword>
<dbReference type="Pfam" id="PF02875">
    <property type="entry name" value="Mur_ligase_C"/>
    <property type="match status" value="1"/>
</dbReference>
<evidence type="ECO:0000256" key="7">
    <source>
        <dbReference type="ARBA" id="ARBA00013023"/>
    </source>
</evidence>
<evidence type="ECO:0000313" key="26">
    <source>
        <dbReference type="EMBL" id="PWV60239.1"/>
    </source>
</evidence>
<evidence type="ECO:0000256" key="18">
    <source>
        <dbReference type="ARBA" id="ARBA00032510"/>
    </source>
</evidence>
<comment type="pathway">
    <text evidence="4">Cofactor biosynthesis; tetrahydrofolylpolyglutamate biosynthesis.</text>
</comment>
<evidence type="ECO:0000259" key="24">
    <source>
        <dbReference type="Pfam" id="PF02875"/>
    </source>
</evidence>
<evidence type="ECO:0000256" key="13">
    <source>
        <dbReference type="ARBA" id="ARBA00022840"/>
    </source>
</evidence>
<keyword evidence="11" id="KW-0479">Metal-binding</keyword>
<reference evidence="26 27" key="1">
    <citation type="submission" date="2018-05" db="EMBL/GenBank/DDBJ databases">
        <title>Genomic Encyclopedia of Type Strains, Phase IV (KMG-IV): sequencing the most valuable type-strain genomes for metagenomic binning, comparative biology and taxonomic classification.</title>
        <authorList>
            <person name="Goeker M."/>
        </authorList>
    </citation>
    <scope>NUCLEOTIDE SEQUENCE [LARGE SCALE GENOMIC DNA]</scope>
    <source>
        <strain evidence="26 27">DSM 23606</strain>
    </source>
</reference>
<dbReference type="EMBL" id="QGTJ01000008">
    <property type="protein sequence ID" value="PWV60239.1"/>
    <property type="molecule type" value="Genomic_DNA"/>
</dbReference>
<dbReference type="GO" id="GO:0046656">
    <property type="term" value="P:folic acid biosynthetic process"/>
    <property type="evidence" value="ECO:0007669"/>
    <property type="project" value="UniProtKB-KW"/>
</dbReference>
<keyword evidence="27" id="KW-1185">Reference proteome</keyword>
<evidence type="ECO:0000256" key="8">
    <source>
        <dbReference type="ARBA" id="ARBA00013025"/>
    </source>
</evidence>
<dbReference type="NCBIfam" id="TIGR01499">
    <property type="entry name" value="folC"/>
    <property type="match status" value="1"/>
</dbReference>
<dbReference type="PANTHER" id="PTHR11136">
    <property type="entry name" value="FOLYLPOLYGLUTAMATE SYNTHASE-RELATED"/>
    <property type="match status" value="1"/>
</dbReference>
<evidence type="ECO:0000256" key="17">
    <source>
        <dbReference type="ARBA" id="ARBA00030592"/>
    </source>
</evidence>
<evidence type="ECO:0000256" key="20">
    <source>
        <dbReference type="ARBA" id="ARBA00047808"/>
    </source>
</evidence>
<evidence type="ECO:0000256" key="10">
    <source>
        <dbReference type="ARBA" id="ARBA00022598"/>
    </source>
</evidence>
<dbReference type="EC" id="6.3.2.12" evidence="7"/>
<dbReference type="Pfam" id="PF08245">
    <property type="entry name" value="Mur_ligase_M"/>
    <property type="match status" value="1"/>
</dbReference>
<dbReference type="Gene3D" id="3.40.1190.10">
    <property type="entry name" value="Mur-like, catalytic domain"/>
    <property type="match status" value="1"/>
</dbReference>
<accession>A0A317MSQ5</accession>
<dbReference type="Proteomes" id="UP000246569">
    <property type="component" value="Unassembled WGS sequence"/>
</dbReference>
<evidence type="ECO:0000256" key="22">
    <source>
        <dbReference type="ARBA" id="ARBA00049161"/>
    </source>
</evidence>
<comment type="catalytic activity">
    <reaction evidence="22">
        <text>7,8-dihydropteroate + L-glutamate + ATP = 7,8-dihydrofolate + ADP + phosphate + H(+)</text>
        <dbReference type="Rhea" id="RHEA:23584"/>
        <dbReference type="ChEBI" id="CHEBI:15378"/>
        <dbReference type="ChEBI" id="CHEBI:17839"/>
        <dbReference type="ChEBI" id="CHEBI:29985"/>
        <dbReference type="ChEBI" id="CHEBI:30616"/>
        <dbReference type="ChEBI" id="CHEBI:43474"/>
        <dbReference type="ChEBI" id="CHEBI:57451"/>
        <dbReference type="ChEBI" id="CHEBI:456216"/>
        <dbReference type="EC" id="6.3.2.12"/>
    </reaction>
</comment>
<evidence type="ECO:0000256" key="4">
    <source>
        <dbReference type="ARBA" id="ARBA00005150"/>
    </source>
</evidence>
<evidence type="ECO:0000256" key="12">
    <source>
        <dbReference type="ARBA" id="ARBA00022741"/>
    </source>
</evidence>
<comment type="similarity">
    <text evidence="5 23">Belongs to the folylpolyglutamate synthase family.</text>
</comment>
<dbReference type="UniPathway" id="UPA00077">
    <property type="reaction ID" value="UER00157"/>
</dbReference>
<dbReference type="AlphaFoldDB" id="A0A317MSQ5"/>
<comment type="pathway">
    <text evidence="3">Cofactor biosynthesis; tetrahydrofolate biosynthesis; 7,8-dihydrofolate from 2-amino-4-hydroxy-6-hydroxymethyl-7,8-dihydropteridine diphosphate and 4-aminobenzoate: step 2/2.</text>
</comment>
<name>A0A317MSQ5_9GAMM</name>
<evidence type="ECO:0000256" key="3">
    <source>
        <dbReference type="ARBA" id="ARBA00004799"/>
    </source>
</evidence>
<dbReference type="RefSeq" id="WP_110019340.1">
    <property type="nucleotide sequence ID" value="NZ_QGTJ01000008.1"/>
</dbReference>
<comment type="catalytic activity">
    <reaction evidence="21">
        <text>(6R)-5,10-methylenetetrahydrofolyl-(gamma-L-Glu)(n) + L-glutamate + ATP = (6R)-5,10-methylenetetrahydrofolyl-(gamma-L-Glu)(n+1) + ADP + phosphate + H(+)</text>
        <dbReference type="Rhea" id="RHEA:51912"/>
        <dbReference type="Rhea" id="RHEA-COMP:13257"/>
        <dbReference type="Rhea" id="RHEA-COMP:13258"/>
        <dbReference type="ChEBI" id="CHEBI:15378"/>
        <dbReference type="ChEBI" id="CHEBI:29985"/>
        <dbReference type="ChEBI" id="CHEBI:30616"/>
        <dbReference type="ChEBI" id="CHEBI:43474"/>
        <dbReference type="ChEBI" id="CHEBI:136572"/>
        <dbReference type="ChEBI" id="CHEBI:456216"/>
        <dbReference type="EC" id="6.3.2.17"/>
    </reaction>
</comment>
<keyword evidence="10 23" id="KW-0436">Ligase</keyword>
<dbReference type="GO" id="GO:0008841">
    <property type="term" value="F:dihydrofolate synthase activity"/>
    <property type="evidence" value="ECO:0007669"/>
    <property type="project" value="UniProtKB-EC"/>
</dbReference>
<evidence type="ECO:0000256" key="11">
    <source>
        <dbReference type="ARBA" id="ARBA00022723"/>
    </source>
</evidence>
<keyword evidence="13 23" id="KW-0067">ATP-binding</keyword>
<evidence type="ECO:0000256" key="5">
    <source>
        <dbReference type="ARBA" id="ARBA00008276"/>
    </source>
</evidence>
<dbReference type="InterPro" id="IPR036615">
    <property type="entry name" value="Mur_ligase_C_dom_sf"/>
</dbReference>
<dbReference type="GO" id="GO:0046654">
    <property type="term" value="P:tetrahydrofolate biosynthetic process"/>
    <property type="evidence" value="ECO:0007669"/>
    <property type="project" value="UniProtKB-UniPathway"/>
</dbReference>
<dbReference type="SUPFAM" id="SSF53623">
    <property type="entry name" value="MurD-like peptide ligases, catalytic domain"/>
    <property type="match status" value="1"/>
</dbReference>
<evidence type="ECO:0000256" key="19">
    <source>
        <dbReference type="ARBA" id="ARBA00047493"/>
    </source>
</evidence>
<dbReference type="OrthoDB" id="9809356at2"/>
<dbReference type="SUPFAM" id="SSF53244">
    <property type="entry name" value="MurD-like peptide ligases, peptide-binding domain"/>
    <property type="match status" value="1"/>
</dbReference>
<feature type="domain" description="Mur ligase C-terminal" evidence="24">
    <location>
        <begin position="289"/>
        <end position="407"/>
    </location>
</feature>
<dbReference type="InterPro" id="IPR001645">
    <property type="entry name" value="Folylpolyglutamate_synth"/>
</dbReference>
<dbReference type="PIRSF" id="PIRSF001563">
    <property type="entry name" value="Folylpolyglu_synth"/>
    <property type="match status" value="1"/>
</dbReference>
<dbReference type="GO" id="GO:0046872">
    <property type="term" value="F:metal ion binding"/>
    <property type="evidence" value="ECO:0007669"/>
    <property type="project" value="UniProtKB-KW"/>
</dbReference>
<dbReference type="NCBIfam" id="NF008101">
    <property type="entry name" value="PRK10846.1"/>
    <property type="match status" value="1"/>
</dbReference>
<comment type="catalytic activity">
    <reaction evidence="19">
        <text>(6S)-5,6,7,8-tetrahydrofolyl-(gamma-L-Glu)(n) + L-glutamate + ATP = (6S)-5,6,7,8-tetrahydrofolyl-(gamma-L-Glu)(n+1) + ADP + phosphate + H(+)</text>
        <dbReference type="Rhea" id="RHEA:10580"/>
        <dbReference type="Rhea" id="RHEA-COMP:14738"/>
        <dbReference type="Rhea" id="RHEA-COMP:14740"/>
        <dbReference type="ChEBI" id="CHEBI:15378"/>
        <dbReference type="ChEBI" id="CHEBI:29985"/>
        <dbReference type="ChEBI" id="CHEBI:30616"/>
        <dbReference type="ChEBI" id="CHEBI:43474"/>
        <dbReference type="ChEBI" id="CHEBI:141005"/>
        <dbReference type="ChEBI" id="CHEBI:456216"/>
        <dbReference type="EC" id="6.3.2.17"/>
    </reaction>
</comment>
<dbReference type="InterPro" id="IPR013221">
    <property type="entry name" value="Mur_ligase_cen"/>
</dbReference>
<evidence type="ECO:0000256" key="14">
    <source>
        <dbReference type="ARBA" id="ARBA00022842"/>
    </source>
</evidence>
<gene>
    <name evidence="26" type="ORF">C7443_108168</name>
</gene>